<keyword evidence="2" id="KW-1185">Reference proteome</keyword>
<protein>
    <submittedName>
        <fullName evidence="1">Uncharacterized protein</fullName>
    </submittedName>
</protein>
<sequence>MTKLKLGRLEMKDAVELVATEAMQSMYNKYDNLKSSNWTGFKARLSQVAEFEEHWTSESNSKKKTWFDITKATNDVEDIVDNRTLKSGNTNTILTFKTHAEKIISRHLLRSTSDIITMTTKQISSLLPVDLYDLDKAKYDLKVEGYHIEKRYINYFYFKRQERMRLAIKSILKKMEDDGAIEVNEKIVAIDKQDVYLKLETNVADEIRNFWDKNKKAYQETFNSSIDFDKTFLSGSSRVQEYIENEEIFYSNLKLKGAFISNEITILNKNKLEESVNRSTLEMNIKRFKEEYVAYNRKSLRTRIKKKASANNITMYDLPISAFNYSYDFGNSKQVAMHNKANNELLKFIIKD</sequence>
<evidence type="ECO:0000313" key="2">
    <source>
        <dbReference type="Proteomes" id="UP000243591"/>
    </source>
</evidence>
<dbReference type="RefSeq" id="WP_096699217.1">
    <property type="nucleotide sequence ID" value="NZ_CP023483.1"/>
</dbReference>
<name>A0A291BUT3_BROTH</name>
<evidence type="ECO:0000313" key="1">
    <source>
        <dbReference type="EMBL" id="ATF25061.1"/>
    </source>
</evidence>
<organism evidence="1 2">
    <name type="scientific">Brochothrix thermosphacta</name>
    <name type="common">Microbacterium thermosphactum</name>
    <dbReference type="NCBI Taxonomy" id="2756"/>
    <lineage>
        <taxon>Bacteria</taxon>
        <taxon>Bacillati</taxon>
        <taxon>Bacillota</taxon>
        <taxon>Bacilli</taxon>
        <taxon>Bacillales</taxon>
        <taxon>Listeriaceae</taxon>
        <taxon>Brochothrix</taxon>
    </lineage>
</organism>
<gene>
    <name evidence="1" type="ORF">CNY62_00960</name>
</gene>
<accession>A0A291BUT3</accession>
<dbReference type="KEGG" id="bths:CNY62_00960"/>
<dbReference type="AlphaFoldDB" id="A0A291BUT3"/>
<reference evidence="1 2" key="1">
    <citation type="submission" date="2017-09" db="EMBL/GenBank/DDBJ databases">
        <title>Complete Genome Sequences of Two Strains of the Meat Spoilage Bacterium Brochothrix thermosphacta Isolated from Ground Chicken.</title>
        <authorList>
            <person name="Paoli G.C."/>
            <person name="Wijey C."/>
            <person name="Chen C.-Y."/>
            <person name="Nguyen L."/>
            <person name="Yan X."/>
            <person name="Irwin P.L."/>
        </authorList>
    </citation>
    <scope>NUCLEOTIDE SEQUENCE [LARGE SCALE GENOMIC DNA]</scope>
    <source>
        <strain evidence="1 2">BI</strain>
    </source>
</reference>
<dbReference type="Proteomes" id="UP000243591">
    <property type="component" value="Chromosome"/>
</dbReference>
<proteinExistence type="predicted"/>
<dbReference type="EMBL" id="CP023483">
    <property type="protein sequence ID" value="ATF25061.1"/>
    <property type="molecule type" value="Genomic_DNA"/>
</dbReference>